<dbReference type="GO" id="GO:0003677">
    <property type="term" value="F:DNA binding"/>
    <property type="evidence" value="ECO:0007669"/>
    <property type="project" value="InterPro"/>
</dbReference>
<dbReference type="InterPro" id="IPR007560">
    <property type="entry name" value="Restrct_endonuc_IV_Mrr"/>
</dbReference>
<feature type="transmembrane region" description="Helical" evidence="2">
    <location>
        <begin position="62"/>
        <end position="81"/>
    </location>
</feature>
<evidence type="ECO:0000313" key="4">
    <source>
        <dbReference type="EMBL" id="CAB4659579.1"/>
    </source>
</evidence>
<protein>
    <submittedName>
        <fullName evidence="4">Unannotated protein</fullName>
    </submittedName>
</protein>
<feature type="region of interest" description="Disordered" evidence="1">
    <location>
        <begin position="163"/>
        <end position="208"/>
    </location>
</feature>
<gene>
    <name evidence="4" type="ORF">UFOPK2295_00069</name>
</gene>
<accession>A0A6J6LGA8</accession>
<organism evidence="4">
    <name type="scientific">freshwater metagenome</name>
    <dbReference type="NCBI Taxonomy" id="449393"/>
    <lineage>
        <taxon>unclassified sequences</taxon>
        <taxon>metagenomes</taxon>
        <taxon>ecological metagenomes</taxon>
    </lineage>
</organism>
<dbReference type="InterPro" id="IPR011335">
    <property type="entry name" value="Restrct_endonuc-II-like"/>
</dbReference>
<evidence type="ECO:0000256" key="1">
    <source>
        <dbReference type="SAM" id="MobiDB-lite"/>
    </source>
</evidence>
<proteinExistence type="predicted"/>
<keyword evidence="2" id="KW-0472">Membrane</keyword>
<keyword evidence="2" id="KW-1133">Transmembrane helix</keyword>
<keyword evidence="2" id="KW-0812">Transmembrane</keyword>
<evidence type="ECO:0000256" key="2">
    <source>
        <dbReference type="SAM" id="Phobius"/>
    </source>
</evidence>
<dbReference type="Pfam" id="PF04471">
    <property type="entry name" value="Mrr_cat"/>
    <property type="match status" value="1"/>
</dbReference>
<feature type="transmembrane region" description="Helical" evidence="2">
    <location>
        <begin position="88"/>
        <end position="108"/>
    </location>
</feature>
<reference evidence="4" key="1">
    <citation type="submission" date="2020-05" db="EMBL/GenBank/DDBJ databases">
        <authorList>
            <person name="Chiriac C."/>
            <person name="Salcher M."/>
            <person name="Ghai R."/>
            <person name="Kavagutti S V."/>
        </authorList>
    </citation>
    <scope>NUCLEOTIDE SEQUENCE</scope>
</reference>
<dbReference type="InterPro" id="IPR011856">
    <property type="entry name" value="tRNA_endonuc-like_dom_sf"/>
</dbReference>
<feature type="domain" description="Restriction endonuclease type IV Mrr" evidence="3">
    <location>
        <begin position="519"/>
        <end position="611"/>
    </location>
</feature>
<name>A0A6J6LGA8_9ZZZZ</name>
<dbReference type="EMBL" id="CAEZWV010000001">
    <property type="protein sequence ID" value="CAB4659579.1"/>
    <property type="molecule type" value="Genomic_DNA"/>
</dbReference>
<evidence type="ECO:0000259" key="3">
    <source>
        <dbReference type="Pfam" id="PF04471"/>
    </source>
</evidence>
<feature type="transmembrane region" description="Helical" evidence="2">
    <location>
        <begin position="31"/>
        <end position="50"/>
    </location>
</feature>
<dbReference type="AlphaFoldDB" id="A0A6J6LGA8"/>
<dbReference type="GO" id="GO:0009307">
    <property type="term" value="P:DNA restriction-modification system"/>
    <property type="evidence" value="ECO:0007669"/>
    <property type="project" value="InterPro"/>
</dbReference>
<dbReference type="Gene3D" id="3.40.1350.10">
    <property type="match status" value="1"/>
</dbReference>
<sequence length="639" mass="74014">MNKTTARPNRSEPEQKPSLLRLSHRWFRARANPLYLLLFITFIAGLIYFGDEQQRNSYEDNANTLLAFFYLAIPFSDAFMFKDRRRHPALGILALFTLGLSGAIAQYLTSEQRFPHEASHFSLTPFNMRKRINKAYPAFRGDPKALELVKKVKLFEKEQKRLSKAQRLQEKQTQKTKKASERAASKKAKTDEKTASQKEKTQAKLDKKNDIRSKRIEVSNQHMDAIHLFNRWLRGRRNPIYGILSIALIYFLVQQRGWELTGYITLYIIAVLPLQLTSDGHMSELRNFSSGSVEAGSFFTLGLAGVITQYMTRDGSIPHQKSLSNPITLFTSLIDRKRRTAIEEIRLEKKTIKKQNRRTLDEILNFFNGIPGTHNNLSYAKLNQLCKTELFMERNSPEWDSFWMGPLGKQVHEKEIHFYLKILKDEYKPVKIGVEYSVKDSLTHNNFEILKKNYDRVPLVVKKLMAEYEQKLAYRRLQELQQEKRDDEVRQAIQRNELPELRVRTRNLPIPRAPQNAWDFENICRDWLEAWGETNATVTQQSADGGVDVVSDHCVAQVKFYANGKVGRPELQQLAGAAIPFGDGHLLFFAYNGFTDQAFTYAEQISMCLFDFNAQTLRFDHQNSHAIDLVKQLAQLHIP</sequence>
<dbReference type="SUPFAM" id="SSF52980">
    <property type="entry name" value="Restriction endonuclease-like"/>
    <property type="match status" value="1"/>
</dbReference>
<dbReference type="GO" id="GO:0004519">
    <property type="term" value="F:endonuclease activity"/>
    <property type="evidence" value="ECO:0007669"/>
    <property type="project" value="InterPro"/>
</dbReference>